<feature type="compositionally biased region" description="Low complexity" evidence="3">
    <location>
        <begin position="394"/>
        <end position="405"/>
    </location>
</feature>
<feature type="compositionally biased region" description="Basic and acidic residues" evidence="3">
    <location>
        <begin position="706"/>
        <end position="719"/>
    </location>
</feature>
<feature type="compositionally biased region" description="Gly residues" evidence="3">
    <location>
        <begin position="448"/>
        <end position="463"/>
    </location>
</feature>
<dbReference type="OrthoDB" id="207120at2759"/>
<dbReference type="SUPFAM" id="SSF50044">
    <property type="entry name" value="SH3-domain"/>
    <property type="match status" value="1"/>
</dbReference>
<dbReference type="PANTHER" id="PTHR45929">
    <property type="entry name" value="JAK PATHWAY SIGNAL TRANSDUCTION ADAPTOR MOLECULE"/>
    <property type="match status" value="1"/>
</dbReference>
<keyword evidence="6" id="KW-1185">Reference proteome</keyword>
<dbReference type="InterPro" id="IPR057402">
    <property type="entry name" value="AIM3_BBC1_C"/>
</dbReference>
<feature type="compositionally biased region" description="Pro residues" evidence="3">
    <location>
        <begin position="739"/>
        <end position="760"/>
    </location>
</feature>
<dbReference type="AlphaFoldDB" id="A0A6A6JHY1"/>
<dbReference type="RefSeq" id="XP_033653232.1">
    <property type="nucleotide sequence ID" value="XM_033798538.1"/>
</dbReference>
<feature type="compositionally biased region" description="Pro residues" evidence="3">
    <location>
        <begin position="869"/>
        <end position="915"/>
    </location>
</feature>
<protein>
    <recommendedName>
        <fullName evidence="4">SH3 domain-containing protein</fullName>
    </recommendedName>
</protein>
<feature type="compositionally biased region" description="Basic and acidic residues" evidence="3">
    <location>
        <begin position="272"/>
        <end position="294"/>
    </location>
</feature>
<dbReference type="EMBL" id="ML986496">
    <property type="protein sequence ID" value="KAF2275693.1"/>
    <property type="molecule type" value="Genomic_DNA"/>
</dbReference>
<feature type="compositionally biased region" description="Basic and acidic residues" evidence="3">
    <location>
        <begin position="338"/>
        <end position="348"/>
    </location>
</feature>
<gene>
    <name evidence="5" type="ORF">EI97DRAFT_434111</name>
</gene>
<proteinExistence type="predicted"/>
<feature type="compositionally biased region" description="Pro residues" evidence="3">
    <location>
        <begin position="86"/>
        <end position="99"/>
    </location>
</feature>
<dbReference type="InterPro" id="IPR035552">
    <property type="entry name" value="Mti1_SH3"/>
</dbReference>
<feature type="compositionally biased region" description="Pro residues" evidence="3">
    <location>
        <begin position="602"/>
        <end position="617"/>
    </location>
</feature>
<feature type="compositionally biased region" description="Pro residues" evidence="3">
    <location>
        <begin position="548"/>
        <end position="587"/>
    </location>
</feature>
<evidence type="ECO:0000256" key="2">
    <source>
        <dbReference type="PROSITE-ProRule" id="PRU00192"/>
    </source>
</evidence>
<name>A0A6A6JHY1_WESOR</name>
<feature type="compositionally biased region" description="Pro residues" evidence="3">
    <location>
        <begin position="798"/>
        <end position="842"/>
    </location>
</feature>
<feature type="region of interest" description="Disordered" evidence="3">
    <location>
        <begin position="39"/>
        <end position="923"/>
    </location>
</feature>
<dbReference type="PRINTS" id="PR00452">
    <property type="entry name" value="SH3DOMAIN"/>
</dbReference>
<dbReference type="Gene3D" id="2.30.30.40">
    <property type="entry name" value="SH3 Domains"/>
    <property type="match status" value="1"/>
</dbReference>
<dbReference type="GO" id="GO:0033565">
    <property type="term" value="C:ESCRT-0 complex"/>
    <property type="evidence" value="ECO:0007669"/>
    <property type="project" value="TreeGrafter"/>
</dbReference>
<feature type="compositionally biased region" description="Pro residues" evidence="3">
    <location>
        <begin position="657"/>
        <end position="666"/>
    </location>
</feature>
<reference evidence="5" key="1">
    <citation type="journal article" date="2020" name="Stud. Mycol.">
        <title>101 Dothideomycetes genomes: a test case for predicting lifestyles and emergence of pathogens.</title>
        <authorList>
            <person name="Haridas S."/>
            <person name="Albert R."/>
            <person name="Binder M."/>
            <person name="Bloem J."/>
            <person name="Labutti K."/>
            <person name="Salamov A."/>
            <person name="Andreopoulos B."/>
            <person name="Baker S."/>
            <person name="Barry K."/>
            <person name="Bills G."/>
            <person name="Bluhm B."/>
            <person name="Cannon C."/>
            <person name="Castanera R."/>
            <person name="Culley D."/>
            <person name="Daum C."/>
            <person name="Ezra D."/>
            <person name="Gonzalez J."/>
            <person name="Henrissat B."/>
            <person name="Kuo A."/>
            <person name="Liang C."/>
            <person name="Lipzen A."/>
            <person name="Lutzoni F."/>
            <person name="Magnuson J."/>
            <person name="Mondo S."/>
            <person name="Nolan M."/>
            <person name="Ohm R."/>
            <person name="Pangilinan J."/>
            <person name="Park H.-J."/>
            <person name="Ramirez L."/>
            <person name="Alfaro M."/>
            <person name="Sun H."/>
            <person name="Tritt A."/>
            <person name="Yoshinaga Y."/>
            <person name="Zwiers L.-H."/>
            <person name="Turgeon B."/>
            <person name="Goodwin S."/>
            <person name="Spatafora J."/>
            <person name="Crous P."/>
            <person name="Grigoriev I."/>
        </authorList>
    </citation>
    <scope>NUCLEOTIDE SEQUENCE</scope>
    <source>
        <strain evidence="5">CBS 379.55</strain>
    </source>
</reference>
<dbReference type="PANTHER" id="PTHR45929:SF3">
    <property type="entry name" value="JAK PATHWAY SIGNAL TRANSDUCTION ADAPTOR MOLECULE"/>
    <property type="match status" value="1"/>
</dbReference>
<feature type="compositionally biased region" description="Pro residues" evidence="3">
    <location>
        <begin position="127"/>
        <end position="137"/>
    </location>
</feature>
<dbReference type="InterPro" id="IPR050670">
    <property type="entry name" value="STAM"/>
</dbReference>
<dbReference type="Proteomes" id="UP000800097">
    <property type="component" value="Unassembled WGS sequence"/>
</dbReference>
<feature type="compositionally biased region" description="Basic and acidic residues" evidence="3">
    <location>
        <begin position="227"/>
        <end position="244"/>
    </location>
</feature>
<dbReference type="SMART" id="SM00326">
    <property type="entry name" value="SH3"/>
    <property type="match status" value="1"/>
</dbReference>
<feature type="compositionally biased region" description="Pro residues" evidence="3">
    <location>
        <begin position="770"/>
        <end position="779"/>
    </location>
</feature>
<accession>A0A6A6JHY1</accession>
<sequence length="1194" mass="129289">MPGFKVKAIYEYSSPHEDDLTFAEGQIITVTEEEGDDWYVGEYVDETGTKKDGLFPRNFVERYEPEPPPRPNRVSRHKPLEQPEAQAPPTPEIPKPEPAQAPEEESEGPKPPPASESPIETKSQLPPTSPSEPPSVTTPPQESAQQRPEPPKPAEAQPAPPPAKKNPPPVAAKSSSFRDRIAAFNQPAAAPIAPFKPGGGPPSSFIKKPFVAPPPSRNAYVPPPPREQPHIRTYRREEDPEIAERQAQAQENAERAGLAAHGGPTSETSAEDLPKPTSLKERIALLQKQQEEQAQRAAALALQKEKPKKPVKKKSEGQEGNVHGDDGTAPEQVTSTESRVRGSIDQHRAARAAPSHREHLSDANDADQSGAGETEDAEGTSTGVEDDEERTGHTAAVPRAPTAPVKESDVGDEEGTPDDEEEEEEEDELDAETRRKLELRERMAKMSGGMGMPGMFGGPGLPIGGLPPKKKPASKKSTGDSEEYATPQRIPMFAMPGMPVRSPEPDDSQPVVEKDDQDHPRVSHGRAPDEVPDVEDVTPRPGRTPTRENPPPVPAERRPVPPPVPTSERPVPPPIPSASRPIPPVHSPSPGSESGDELTDVPAPPPGDDSSPHPPAAAPSKRGSYLPPDELSLDSSEKRVPPVPLPGLPTSPSTARAPPPPPPTAAPPTRQSTVEQVPKKASRVDRLGGESEYEGDYDTDIASGATHKDALKSHARESSIDESTMADDTPVHSPTTSGVPPPLPPSAPRAVPPPPPPTQPPRASVDAPRAAPPPPPAPHSPRADYDDEYDPYRYTSPPSVPAPVPREVPPVPQSHPPPPQIRPPPPSAPPAPPAHPAPPPVPVSTHPESSDEDDLYSAPPPRKSHDRPPPPPAQSPPQHHAPPPPPHQPPPPQRPPPPQERPAPPPQPHEPPQPARAPVGRKSLDVNRMTQGRTSMDQSRPSHSQDFIASDVDLGASSHWWTQPSMPPPSLQGRKDILIEVDESRDGNTVEKAVFILYMDYSQTVITARFDAHNVSDVQLEQRHDAPPSRLRQDQLEAAHEQFGVRIAKDVESKQNTVVGDGTPHGLIHELLRPYKDVLRPVSTRAFGALVYVNLANASTQQYDEIRPGDIISFRNARFQGKHGAMHAKYSADVGKPDHVGVVVEWDGSKKKVRVWEQGRESKKVKQESFRMGDLRSGEVRVWRVMGRSWVGWS</sequence>
<dbReference type="PROSITE" id="PS50002">
    <property type="entry name" value="SH3"/>
    <property type="match status" value="1"/>
</dbReference>
<evidence type="ECO:0000313" key="5">
    <source>
        <dbReference type="EMBL" id="KAF2275693.1"/>
    </source>
</evidence>
<evidence type="ECO:0000256" key="1">
    <source>
        <dbReference type="ARBA" id="ARBA00022443"/>
    </source>
</evidence>
<feature type="compositionally biased region" description="Basic and acidic residues" evidence="3">
    <location>
        <begin position="431"/>
        <end position="444"/>
    </location>
</feature>
<feature type="compositionally biased region" description="Acidic residues" evidence="3">
    <location>
        <begin position="373"/>
        <end position="389"/>
    </location>
</feature>
<feature type="compositionally biased region" description="Low complexity" evidence="3">
    <location>
        <begin position="182"/>
        <end position="209"/>
    </location>
</feature>
<feature type="compositionally biased region" description="Basic and acidic residues" evidence="3">
    <location>
        <begin position="47"/>
        <end position="67"/>
    </location>
</feature>
<feature type="compositionally biased region" description="Pro residues" evidence="3">
    <location>
        <begin position="158"/>
        <end position="170"/>
    </location>
</feature>
<feature type="compositionally biased region" description="Pro residues" evidence="3">
    <location>
        <begin position="211"/>
        <end position="226"/>
    </location>
</feature>
<evidence type="ECO:0000259" key="4">
    <source>
        <dbReference type="PROSITE" id="PS50002"/>
    </source>
</evidence>
<feature type="compositionally biased region" description="Basic and acidic residues" evidence="3">
    <location>
        <begin position="512"/>
        <end position="529"/>
    </location>
</feature>
<dbReference type="GeneID" id="54551713"/>
<keyword evidence="1 2" id="KW-0728">SH3 domain</keyword>
<feature type="domain" description="SH3" evidence="4">
    <location>
        <begin position="1"/>
        <end position="65"/>
    </location>
</feature>
<dbReference type="InterPro" id="IPR036028">
    <property type="entry name" value="SH3-like_dom_sf"/>
</dbReference>
<dbReference type="CDD" id="cd11887">
    <property type="entry name" value="SH3_Bbc1"/>
    <property type="match status" value="1"/>
</dbReference>
<evidence type="ECO:0000313" key="6">
    <source>
        <dbReference type="Proteomes" id="UP000800097"/>
    </source>
</evidence>
<dbReference type="Pfam" id="PF00018">
    <property type="entry name" value="SH3_1"/>
    <property type="match status" value="1"/>
</dbReference>
<dbReference type="InterPro" id="IPR001452">
    <property type="entry name" value="SH3_domain"/>
</dbReference>
<organism evidence="5 6">
    <name type="scientific">Westerdykella ornata</name>
    <dbReference type="NCBI Taxonomy" id="318751"/>
    <lineage>
        <taxon>Eukaryota</taxon>
        <taxon>Fungi</taxon>
        <taxon>Dikarya</taxon>
        <taxon>Ascomycota</taxon>
        <taxon>Pezizomycotina</taxon>
        <taxon>Dothideomycetes</taxon>
        <taxon>Pleosporomycetidae</taxon>
        <taxon>Pleosporales</taxon>
        <taxon>Sporormiaceae</taxon>
        <taxon>Westerdykella</taxon>
    </lineage>
</organism>
<feature type="compositionally biased region" description="Basic and acidic residues" evidence="3">
    <location>
        <begin position="313"/>
        <end position="326"/>
    </location>
</feature>
<dbReference type="Pfam" id="PF25459">
    <property type="entry name" value="AIM3_BBC1_C"/>
    <property type="match status" value="1"/>
</dbReference>
<feature type="compositionally biased region" description="Acidic residues" evidence="3">
    <location>
        <begin position="410"/>
        <end position="430"/>
    </location>
</feature>
<evidence type="ECO:0000256" key="3">
    <source>
        <dbReference type="SAM" id="MobiDB-lite"/>
    </source>
</evidence>
<dbReference type="GO" id="GO:0043328">
    <property type="term" value="P:protein transport to vacuole involved in ubiquitin-dependent protein catabolic process via the multivesicular body sorting pathway"/>
    <property type="evidence" value="ECO:0007669"/>
    <property type="project" value="TreeGrafter"/>
</dbReference>